<comment type="caution">
    <text evidence="6">The sequence shown here is derived from an EMBL/GenBank/DDBJ whole genome shotgun (WGS) entry which is preliminary data.</text>
</comment>
<evidence type="ECO:0000256" key="3">
    <source>
        <dbReference type="ARBA" id="ARBA00022729"/>
    </source>
</evidence>
<dbReference type="Pfam" id="PF13205">
    <property type="entry name" value="Big_5"/>
    <property type="match status" value="1"/>
</dbReference>
<evidence type="ECO:0000313" key="7">
    <source>
        <dbReference type="Proteomes" id="UP000248597"/>
    </source>
</evidence>
<dbReference type="SUPFAM" id="SSF51120">
    <property type="entry name" value="beta-Roll"/>
    <property type="match status" value="2"/>
</dbReference>
<evidence type="ECO:0000256" key="1">
    <source>
        <dbReference type="ARBA" id="ARBA00004613"/>
    </source>
</evidence>
<dbReference type="InterPro" id="IPR011049">
    <property type="entry name" value="Serralysin-like_metalloprot_C"/>
</dbReference>
<accession>A0A2W5N1T5</accession>
<evidence type="ECO:0000313" key="6">
    <source>
        <dbReference type="EMBL" id="PZQ20030.1"/>
    </source>
</evidence>
<keyword evidence="2" id="KW-0964">Secreted</keyword>
<dbReference type="Pfam" id="PF00353">
    <property type="entry name" value="HemolysinCabind"/>
    <property type="match status" value="3"/>
</dbReference>
<keyword evidence="3" id="KW-0732">Signal</keyword>
<comment type="subcellular location">
    <subcellularLocation>
        <location evidence="1">Secreted</location>
    </subcellularLocation>
</comment>
<dbReference type="InterPro" id="IPR050557">
    <property type="entry name" value="RTX_toxin/Mannuronan_C5-epim"/>
</dbReference>
<dbReference type="GO" id="GO:0005509">
    <property type="term" value="F:calcium ion binding"/>
    <property type="evidence" value="ECO:0007669"/>
    <property type="project" value="InterPro"/>
</dbReference>
<dbReference type="PRINTS" id="PR00313">
    <property type="entry name" value="CABNDNGRPT"/>
</dbReference>
<gene>
    <name evidence="6" type="ORF">DI569_16675</name>
</gene>
<feature type="non-terminal residue" evidence="6">
    <location>
        <position position="532"/>
    </location>
</feature>
<feature type="compositionally biased region" description="Gly residues" evidence="4">
    <location>
        <begin position="249"/>
        <end position="262"/>
    </location>
</feature>
<feature type="domain" description="SbsA Ig-like" evidence="5">
    <location>
        <begin position="345"/>
        <end position="454"/>
    </location>
</feature>
<dbReference type="AlphaFoldDB" id="A0A2W5N1T5"/>
<dbReference type="InterPro" id="IPR001343">
    <property type="entry name" value="Hemolysn_Ca-bd"/>
</dbReference>
<organism evidence="6 7">
    <name type="scientific">Sphingopyxis macrogoltabida</name>
    <name type="common">Sphingomonas macrogoltabidus</name>
    <dbReference type="NCBI Taxonomy" id="33050"/>
    <lineage>
        <taxon>Bacteria</taxon>
        <taxon>Pseudomonadati</taxon>
        <taxon>Pseudomonadota</taxon>
        <taxon>Alphaproteobacteria</taxon>
        <taxon>Sphingomonadales</taxon>
        <taxon>Sphingomonadaceae</taxon>
        <taxon>Sphingopyxis</taxon>
    </lineage>
</organism>
<proteinExistence type="predicted"/>
<dbReference type="EMBL" id="QFPJ01000103">
    <property type="protein sequence ID" value="PZQ20030.1"/>
    <property type="molecule type" value="Genomic_DNA"/>
</dbReference>
<protein>
    <recommendedName>
        <fullName evidence="5">SbsA Ig-like domain-containing protein</fullName>
    </recommendedName>
</protein>
<dbReference type="PROSITE" id="PS00330">
    <property type="entry name" value="HEMOLYSIN_CALCIUM"/>
    <property type="match status" value="4"/>
</dbReference>
<dbReference type="Gene3D" id="2.150.10.10">
    <property type="entry name" value="Serralysin-like metalloprotease, C-terminal"/>
    <property type="match status" value="3"/>
</dbReference>
<feature type="region of interest" description="Disordered" evidence="4">
    <location>
        <begin position="245"/>
        <end position="281"/>
    </location>
</feature>
<evidence type="ECO:0000259" key="5">
    <source>
        <dbReference type="Pfam" id="PF13205"/>
    </source>
</evidence>
<reference evidence="6 7" key="1">
    <citation type="submission" date="2017-08" db="EMBL/GenBank/DDBJ databases">
        <title>Infants hospitalized years apart are colonized by the same room-sourced microbial strains.</title>
        <authorList>
            <person name="Brooks B."/>
            <person name="Olm M.R."/>
            <person name="Firek B.A."/>
            <person name="Baker R."/>
            <person name="Thomas B.C."/>
            <person name="Morowitz M.J."/>
            <person name="Banfield J.F."/>
        </authorList>
    </citation>
    <scope>NUCLEOTIDE SEQUENCE [LARGE SCALE GENOMIC DNA]</scope>
    <source>
        <strain evidence="6">S2_005_003_R2_47</strain>
    </source>
</reference>
<feature type="non-terminal residue" evidence="6">
    <location>
        <position position="1"/>
    </location>
</feature>
<dbReference type="PANTHER" id="PTHR38340:SF1">
    <property type="entry name" value="S-LAYER PROTEIN"/>
    <property type="match status" value="1"/>
</dbReference>
<dbReference type="PANTHER" id="PTHR38340">
    <property type="entry name" value="S-LAYER PROTEIN"/>
    <property type="match status" value="1"/>
</dbReference>
<dbReference type="GO" id="GO:0005576">
    <property type="term" value="C:extracellular region"/>
    <property type="evidence" value="ECO:0007669"/>
    <property type="project" value="UniProtKB-SubCell"/>
</dbReference>
<dbReference type="InterPro" id="IPR032812">
    <property type="entry name" value="SbsA_Ig"/>
</dbReference>
<dbReference type="InterPro" id="IPR018511">
    <property type="entry name" value="Hemolysin-typ_Ca-bd_CS"/>
</dbReference>
<evidence type="ECO:0000256" key="2">
    <source>
        <dbReference type="ARBA" id="ARBA00022525"/>
    </source>
</evidence>
<sequence length="532" mass="53661">TALGGNDTIYAAEGDDTVFGGDGADDIYGGYGDDSIDAGAGNDYIVWDGGNDTMLGGDGDDDFVFFEPVGNAILRIEGGAGEDYVSFAQFASPTTFSLAERVAAGWVIEGIEQVALFGSSGGDNITGAATPDQIQGEGGNDTLDGGGGEDTLFGGDGNDFVSGGAGNDFVYGDGGDDTLDGGAGADTIDGGAGFDMASYASENAGVTVTVNGSRRIGSDTEFLSNVEGLIGSGFADTLTGDSNANRIEGGAGNDTIAGGGGSDTLAGGEGDDRIEGGTGDDMIDGGDGADSAVFADTLAQCTVTFDGEVCIVTTTNQGVDRLTGVETIVFGDQTRTVESFRNVGDTSPPRVVNANPANGATDIPIAAFSIFFQFDDYLRSGEGVITLGRADGRISETLIVGQSDQILLNGGPTLFLEFSNYFMPGTAYVITISAGAVTDTAGNPSEAFTTNFTTVPAGPTNGFQLITSPGLAAAVGGDGRVFGTRGTYQEIMLADTPGTIQFDASFGSGGDLIIFEKAAAEYMVRLNGSSAV</sequence>
<dbReference type="Proteomes" id="UP000248597">
    <property type="component" value="Unassembled WGS sequence"/>
</dbReference>
<evidence type="ECO:0000256" key="4">
    <source>
        <dbReference type="SAM" id="MobiDB-lite"/>
    </source>
</evidence>
<name>A0A2W5N1T5_SPHMC</name>